<accession>A0A3Q0RIW9</accession>
<reference evidence="6" key="1">
    <citation type="submission" date="2025-08" db="UniProtKB">
        <authorList>
            <consortium name="Ensembl"/>
        </authorList>
    </citation>
    <scope>IDENTIFICATION</scope>
</reference>
<dbReference type="InterPro" id="IPR020472">
    <property type="entry name" value="WD40_PAC1"/>
</dbReference>
<dbReference type="SUPFAM" id="SSF50998">
    <property type="entry name" value="Quinoprotein alcohol dehydrogenase-like"/>
    <property type="match status" value="1"/>
</dbReference>
<organism evidence="6 7">
    <name type="scientific">Amphilophus citrinellus</name>
    <name type="common">Midas cichlid</name>
    <name type="synonym">Cichlasoma citrinellum</name>
    <dbReference type="NCBI Taxonomy" id="61819"/>
    <lineage>
        <taxon>Eukaryota</taxon>
        <taxon>Metazoa</taxon>
        <taxon>Chordata</taxon>
        <taxon>Craniata</taxon>
        <taxon>Vertebrata</taxon>
        <taxon>Euteleostomi</taxon>
        <taxon>Actinopterygii</taxon>
        <taxon>Neopterygii</taxon>
        <taxon>Teleostei</taxon>
        <taxon>Neoteleostei</taxon>
        <taxon>Acanthomorphata</taxon>
        <taxon>Ovalentaria</taxon>
        <taxon>Cichlomorphae</taxon>
        <taxon>Cichliformes</taxon>
        <taxon>Cichlidae</taxon>
        <taxon>New World cichlids</taxon>
        <taxon>Cichlasomatinae</taxon>
        <taxon>Heroini</taxon>
        <taxon>Amphilophus</taxon>
    </lineage>
</organism>
<dbReference type="PRINTS" id="PR00320">
    <property type="entry name" value="GPROTEINBRPT"/>
</dbReference>
<keyword evidence="2" id="KW-0677">Repeat</keyword>
<dbReference type="InterPro" id="IPR001680">
    <property type="entry name" value="WD40_rpt"/>
</dbReference>
<dbReference type="PROSITE" id="PS50294">
    <property type="entry name" value="WD_REPEATS_REGION"/>
    <property type="match status" value="2"/>
</dbReference>
<evidence type="ECO:0000313" key="7">
    <source>
        <dbReference type="Proteomes" id="UP000261340"/>
    </source>
</evidence>
<dbReference type="Proteomes" id="UP000261340">
    <property type="component" value="Unplaced"/>
</dbReference>
<dbReference type="AlphaFoldDB" id="A0A3Q0RIW9"/>
<feature type="signal peptide" evidence="5">
    <location>
        <begin position="1"/>
        <end position="28"/>
    </location>
</feature>
<keyword evidence="7" id="KW-1185">Reference proteome</keyword>
<evidence type="ECO:0000256" key="1">
    <source>
        <dbReference type="ARBA" id="ARBA00022574"/>
    </source>
</evidence>
<dbReference type="GO" id="GO:0002088">
    <property type="term" value="P:lens development in camera-type eye"/>
    <property type="evidence" value="ECO:0007669"/>
    <property type="project" value="Ensembl"/>
</dbReference>
<sequence length="1208" mass="133337">MLFNDKPTAKTPHSLVLTSLSLAWCAVAALDQQYNEFKLRSIMSEHKKTITAISWCPDNPDLFASASADNLLIVWNVAEKKAVARLDNTKGVPVSVSWCWNSADGVAFVSQRGPLYIWVYRGPDPGVTVHKEAHSFLSDICLFRWHPTKKGKLVFGHTDGSLSVFQPGSKSQKHVLRPESLEGTDEEDPVSALEWDPLSTDYLLAHSVKLCALACITSFCFPSAAASVQCLAWVPSAPGMFITGDSQVGVLRVWNVSRSTPLDSFKLKKTGFHALHVLNSPLAKKGSSSCSPSKSQYTSSTSEAVPPPTLSQNRSFSLPPGHAVCCFMDGGVGLYDMGAKKWDFLRDLGHVETIFDCKFKPDDPNLLATASFDGTIKIWDTNTLTAVYTSPGNEGVVYSLSWAPGDLNCIAGATSRNGAFIWDVRKGKIITRFNEHGKNGIFCISWSHKDSKRIATCSGDGFCIVRTIDGKILHKYKHPAAVFGCDWSQNNKDMIATGCEDKNVRVYYLATSSDQPLKVFTGHLAKVFHVRWSPLREGILCSGSDDGWEKAFHTSCSWDYTIRVWDTRDGTCLDTVYDHGADVYGLTCHQSRPFTMASCSRDSTVRLWSLTPLISPLLLNILTDQPWEKIIGNTDTAMVPGSPPLLCGKVSRDIKQELDKLSFDIRAKKLRWFSECFSPPGGSSNLWDLVSVINGQDDSLLPSSYSKGVMHMKHLLKFKTSEAQELTIVKMSKFGGGIGAPSKEERLKEAADIHLRLGQIQRYCELMVELGQWEKALSVAPGVSMKYWKKLMQRRADQLMAEDNDDAIPYCIATGDVKKLVTFFTGRGQLLEALLIAQGACEGNIRAPQSSPVNHTMNDVDNRHLLHKVCKELAEWYFQDGCSVLAACCHLAVDNTELAVSSLIRGNELELAACVGIVLGEAANQSTAYCLELLARKYMTNPTWELSADLLRMIPDSHILLAKLCSFYPGSAAEINQLHERCGLPLLEECKALAEAAMNEGDLFSAVKFHLLSPEPENALQIGINHLAGSDWTMDNVQPILDLMSYIRTDRLITTKTTEARSELLILCGYVGALLAIRRQYSSIVPALYEYTSQLLKRREVCVPLKIEQLSVELDAWRACTHTNSIPPSECQRDEFSGLLLCGADYVTGSNLPSHSDLQLSCFTGQRIQGPVFLLEDNKSAISLNDALMWAKVNPFSPLGTGLRINPF</sequence>
<dbReference type="PROSITE" id="PS00678">
    <property type="entry name" value="WD_REPEATS_1"/>
    <property type="match status" value="1"/>
</dbReference>
<dbReference type="PANTHER" id="PTHR44464">
    <property type="entry name" value="WD REPEAT-CONTAINING PROTEIN 17"/>
    <property type="match status" value="1"/>
</dbReference>
<dbReference type="InterPro" id="IPR011047">
    <property type="entry name" value="Quinoprotein_ADH-like_sf"/>
</dbReference>
<dbReference type="STRING" id="61819.ENSACIP00000008695"/>
<evidence type="ECO:0000313" key="6">
    <source>
        <dbReference type="Ensembl" id="ENSACIP00000008695.1"/>
    </source>
</evidence>
<protein>
    <submittedName>
        <fullName evidence="6">WD repeat domain 17</fullName>
    </submittedName>
</protein>
<keyword evidence="1 3" id="KW-0853">WD repeat</keyword>
<reference evidence="6" key="2">
    <citation type="submission" date="2025-09" db="UniProtKB">
        <authorList>
            <consortium name="Ensembl"/>
        </authorList>
    </citation>
    <scope>IDENTIFICATION</scope>
</reference>
<dbReference type="InterPro" id="IPR015943">
    <property type="entry name" value="WD40/YVTN_repeat-like_dom_sf"/>
</dbReference>
<evidence type="ECO:0000256" key="3">
    <source>
        <dbReference type="PROSITE-ProRule" id="PRU00221"/>
    </source>
</evidence>
<dbReference type="PROSITE" id="PS50082">
    <property type="entry name" value="WD_REPEATS_2"/>
    <property type="match status" value="2"/>
</dbReference>
<feature type="repeat" description="WD" evidence="3">
    <location>
        <begin position="347"/>
        <end position="389"/>
    </location>
</feature>
<dbReference type="Pfam" id="PF00400">
    <property type="entry name" value="WD40"/>
    <property type="match status" value="6"/>
</dbReference>
<dbReference type="Gene3D" id="2.130.10.10">
    <property type="entry name" value="YVTN repeat-like/Quinoprotein amine dehydrogenase"/>
    <property type="match status" value="5"/>
</dbReference>
<evidence type="ECO:0000256" key="5">
    <source>
        <dbReference type="SAM" id="SignalP"/>
    </source>
</evidence>
<keyword evidence="5" id="KW-0732">Signal</keyword>
<feature type="repeat" description="WD" evidence="3">
    <location>
        <begin position="43"/>
        <end position="85"/>
    </location>
</feature>
<dbReference type="Ensembl" id="ENSACIT00000008955.1">
    <property type="protein sequence ID" value="ENSACIP00000008695.1"/>
    <property type="gene ID" value="ENSACIG00000006742.1"/>
</dbReference>
<evidence type="ECO:0000256" key="2">
    <source>
        <dbReference type="ARBA" id="ARBA00022737"/>
    </source>
</evidence>
<feature type="compositionally biased region" description="Low complexity" evidence="4">
    <location>
        <begin position="287"/>
        <end position="302"/>
    </location>
</feature>
<dbReference type="SUPFAM" id="SSF50978">
    <property type="entry name" value="WD40 repeat-like"/>
    <property type="match status" value="1"/>
</dbReference>
<feature type="region of interest" description="Disordered" evidence="4">
    <location>
        <begin position="283"/>
        <end position="314"/>
    </location>
</feature>
<name>A0A3Q0RIW9_AMPCI</name>
<evidence type="ECO:0000256" key="4">
    <source>
        <dbReference type="SAM" id="MobiDB-lite"/>
    </source>
</evidence>
<dbReference type="SMART" id="SM00320">
    <property type="entry name" value="WD40"/>
    <property type="match status" value="9"/>
</dbReference>
<dbReference type="CDD" id="cd00200">
    <property type="entry name" value="WD40"/>
    <property type="match status" value="1"/>
</dbReference>
<feature type="chain" id="PRO_5018628172" evidence="5">
    <location>
        <begin position="29"/>
        <end position="1208"/>
    </location>
</feature>
<proteinExistence type="predicted"/>
<dbReference type="PANTHER" id="PTHR44464:SF1">
    <property type="entry name" value="WD REPEAT-CONTAINING PROTEIN 17"/>
    <property type="match status" value="1"/>
</dbReference>
<dbReference type="OMA" id="GVFIWDI"/>
<dbReference type="InterPro" id="IPR019775">
    <property type="entry name" value="WD40_repeat_CS"/>
</dbReference>
<dbReference type="InterPro" id="IPR036322">
    <property type="entry name" value="WD40_repeat_dom_sf"/>
</dbReference>
<dbReference type="GeneTree" id="ENSGT00940000158602"/>